<dbReference type="InterPro" id="IPR050430">
    <property type="entry name" value="Peptidase_S1"/>
</dbReference>
<dbReference type="GO" id="GO:0016787">
    <property type="term" value="F:hydrolase activity"/>
    <property type="evidence" value="ECO:0007669"/>
    <property type="project" value="UniProtKB-KW"/>
</dbReference>
<dbReference type="Gene3D" id="2.130.10.130">
    <property type="entry name" value="Integrin alpha, N-terminal"/>
    <property type="match status" value="1"/>
</dbReference>
<keyword evidence="4" id="KW-0720">Serine protease</keyword>
<evidence type="ECO:0000259" key="7">
    <source>
        <dbReference type="PROSITE" id="PS50240"/>
    </source>
</evidence>
<evidence type="ECO:0000313" key="8">
    <source>
        <dbReference type="EMBL" id="MEE4540667.1"/>
    </source>
</evidence>
<dbReference type="SUPFAM" id="SSF69318">
    <property type="entry name" value="Integrin alpha N-terminal domain"/>
    <property type="match status" value="1"/>
</dbReference>
<dbReference type="RefSeq" id="WP_330792551.1">
    <property type="nucleotide sequence ID" value="NZ_JAZEWV010000001.1"/>
</dbReference>
<dbReference type="InterPro" id="IPR033116">
    <property type="entry name" value="TRYPSIN_SER"/>
</dbReference>
<evidence type="ECO:0000256" key="2">
    <source>
        <dbReference type="ARBA" id="ARBA00022729"/>
    </source>
</evidence>
<proteinExistence type="inferred from homology"/>
<dbReference type="InterPro" id="IPR043504">
    <property type="entry name" value="Peptidase_S1_PA_chymotrypsin"/>
</dbReference>
<keyword evidence="4 8" id="KW-0378">Hydrolase</keyword>
<evidence type="ECO:0000256" key="6">
    <source>
        <dbReference type="SAM" id="SignalP"/>
    </source>
</evidence>
<keyword evidence="9" id="KW-1185">Reference proteome</keyword>
<evidence type="ECO:0000256" key="5">
    <source>
        <dbReference type="SAM" id="MobiDB-lite"/>
    </source>
</evidence>
<feature type="signal peptide" evidence="6">
    <location>
        <begin position="1"/>
        <end position="27"/>
    </location>
</feature>
<dbReference type="CDD" id="cd00190">
    <property type="entry name" value="Tryp_SPc"/>
    <property type="match status" value="1"/>
</dbReference>
<protein>
    <submittedName>
        <fullName evidence="8">Trypsin-like serine protease</fullName>
        <ecNumber evidence="8">3.4.21.-</ecNumber>
    </submittedName>
</protein>
<evidence type="ECO:0000256" key="4">
    <source>
        <dbReference type="RuleBase" id="RU363034"/>
    </source>
</evidence>
<dbReference type="SUPFAM" id="SSF50494">
    <property type="entry name" value="Trypsin-like serine proteases"/>
    <property type="match status" value="1"/>
</dbReference>
<dbReference type="PRINTS" id="PR00722">
    <property type="entry name" value="CHYMOTRYPSIN"/>
</dbReference>
<feature type="chain" id="PRO_5045726778" evidence="6">
    <location>
        <begin position="28"/>
        <end position="576"/>
    </location>
</feature>
<dbReference type="InterPro" id="IPR009003">
    <property type="entry name" value="Peptidase_S1_PA"/>
</dbReference>
<dbReference type="PROSITE" id="PS00134">
    <property type="entry name" value="TRYPSIN_HIS"/>
    <property type="match status" value="1"/>
</dbReference>
<dbReference type="InterPro" id="IPR013517">
    <property type="entry name" value="FG-GAP"/>
</dbReference>
<keyword evidence="3" id="KW-1015">Disulfide bond</keyword>
<feature type="region of interest" description="Disordered" evidence="5">
    <location>
        <begin position="33"/>
        <end position="66"/>
    </location>
</feature>
<feature type="domain" description="Peptidase S1" evidence="7">
    <location>
        <begin position="63"/>
        <end position="322"/>
    </location>
</feature>
<accession>A0ABU7P6E9</accession>
<dbReference type="PANTHER" id="PTHR24276">
    <property type="entry name" value="POLYSERASE-RELATED"/>
    <property type="match status" value="1"/>
</dbReference>
<dbReference type="InterPro" id="IPR028994">
    <property type="entry name" value="Integrin_alpha_N"/>
</dbReference>
<evidence type="ECO:0000256" key="3">
    <source>
        <dbReference type="ARBA" id="ARBA00023157"/>
    </source>
</evidence>
<gene>
    <name evidence="8" type="ORF">V2S66_01640</name>
</gene>
<dbReference type="EMBL" id="JAZEWV010000001">
    <property type="protein sequence ID" value="MEE4540667.1"/>
    <property type="molecule type" value="Genomic_DNA"/>
</dbReference>
<dbReference type="SMART" id="SM00020">
    <property type="entry name" value="Tryp_SPc"/>
    <property type="match status" value="1"/>
</dbReference>
<dbReference type="EC" id="3.4.21.-" evidence="8"/>
<dbReference type="PROSITE" id="PS50240">
    <property type="entry name" value="TRYPSIN_DOM"/>
    <property type="match status" value="1"/>
</dbReference>
<dbReference type="Pfam" id="PF00089">
    <property type="entry name" value="Trypsin"/>
    <property type="match status" value="1"/>
</dbReference>
<keyword evidence="4" id="KW-0645">Protease</keyword>
<name>A0ABU7P6E9_9ACTN</name>
<keyword evidence="2 6" id="KW-0732">Signal</keyword>
<dbReference type="PANTHER" id="PTHR24276:SF98">
    <property type="entry name" value="FI18310P1-RELATED"/>
    <property type="match status" value="1"/>
</dbReference>
<comment type="caution">
    <text evidence="8">The sequence shown here is derived from an EMBL/GenBank/DDBJ whole genome shotgun (WGS) entry which is preliminary data.</text>
</comment>
<dbReference type="InterPro" id="IPR018114">
    <property type="entry name" value="TRYPSIN_HIS"/>
</dbReference>
<dbReference type="Proteomes" id="UP001344658">
    <property type="component" value="Unassembled WGS sequence"/>
</dbReference>
<reference evidence="8 9" key="1">
    <citation type="submission" date="2023-12" db="EMBL/GenBank/DDBJ databases">
        <title>Streptomyces sp. V4-01.</title>
        <authorList>
            <person name="Somphong A."/>
            <person name="Phongsopitanun W."/>
        </authorList>
    </citation>
    <scope>NUCLEOTIDE SEQUENCE [LARGE SCALE GENOMIC DNA]</scope>
    <source>
        <strain evidence="8 9">V4-01</strain>
    </source>
</reference>
<feature type="compositionally biased region" description="Polar residues" evidence="5">
    <location>
        <begin position="44"/>
        <end position="57"/>
    </location>
</feature>
<comment type="similarity">
    <text evidence="1">Belongs to the peptidase S1 family.</text>
</comment>
<dbReference type="InterPro" id="IPR001254">
    <property type="entry name" value="Trypsin_dom"/>
</dbReference>
<dbReference type="PROSITE" id="PS00135">
    <property type="entry name" value="TRYPSIN_SER"/>
    <property type="match status" value="1"/>
</dbReference>
<dbReference type="InterPro" id="IPR001314">
    <property type="entry name" value="Peptidase_S1A"/>
</dbReference>
<dbReference type="Pfam" id="PF13517">
    <property type="entry name" value="FG-GAP_3"/>
    <property type="match status" value="2"/>
</dbReference>
<organism evidence="8 9">
    <name type="scientific">Actinacidiphila polyblastidii</name>
    <dbReference type="NCBI Taxonomy" id="3110430"/>
    <lineage>
        <taxon>Bacteria</taxon>
        <taxon>Bacillati</taxon>
        <taxon>Actinomycetota</taxon>
        <taxon>Actinomycetes</taxon>
        <taxon>Kitasatosporales</taxon>
        <taxon>Streptomycetaceae</taxon>
        <taxon>Actinacidiphila</taxon>
    </lineage>
</organism>
<evidence type="ECO:0000256" key="1">
    <source>
        <dbReference type="ARBA" id="ARBA00007664"/>
    </source>
</evidence>
<evidence type="ECO:0000313" key="9">
    <source>
        <dbReference type="Proteomes" id="UP001344658"/>
    </source>
</evidence>
<sequence length="576" mass="59385">MPLTRRLLTAAVAAAALTGTGLTAAHADTASGTAKPVLLPPKGTTATSGAQPGSTPATAKPQIIGGSPTTQAAAPWMVQLLFAWDGDNNYYFTCGGTLVAPDKVLTAAHCVENEDGSALDWVNEGLVLGGTAKLAGGGGTNPEGTVAEVKRVWHYSSYNPATIDNDMAVLTLSQPLPYKTLPIAKATDSASYASGTQATVYGWGVTDSAHNSPNLATTLQHLAMPVNSDSTCKTEMDGAVGAGSFIPGHMMCAGVPATGDDSTAQTTCPGDSGGPLVVGGKIIGIVSWGVGDETTKDCNFTGTYDVFTHVSTYAAAIQPRVDDTDYSRDGRADLAVRTSSGASYIHESNGSAFPARVTSPVSFKADNLVVQADLDRDGYQDFVVRNSSNGAVYWVHRTAASSTYKGTYLYGGWGSVKAVVVPGDLTGDGIPDMIAESPDGRASLYPGKGNGTFGTPSQFASGWWQYNKVVGHGDFSNDGIADVLTRDATTGDLYLNAGTGKASAPLAPRVRIQTNWNGWNTLVAAGDVTGDGRADLLTRTPSGTLYLFPGSGQVASGAFGHSVVVGGGWQQYNLLD</sequence>
<dbReference type="Gene3D" id="2.40.10.10">
    <property type="entry name" value="Trypsin-like serine proteases"/>
    <property type="match status" value="1"/>
</dbReference>